<organism evidence="11 12">
    <name type="scientific">Dorea acetigenes</name>
    <dbReference type="NCBI Taxonomy" id="2981787"/>
    <lineage>
        <taxon>Bacteria</taxon>
        <taxon>Bacillati</taxon>
        <taxon>Bacillota</taxon>
        <taxon>Clostridia</taxon>
        <taxon>Lachnospirales</taxon>
        <taxon>Lachnospiraceae</taxon>
        <taxon>Dorea</taxon>
    </lineage>
</organism>
<dbReference type="InterPro" id="IPR015865">
    <property type="entry name" value="Riboflavin_kinase_bac/euk"/>
</dbReference>
<evidence type="ECO:0000256" key="5">
    <source>
        <dbReference type="ARBA" id="ARBA00022741"/>
    </source>
</evidence>
<dbReference type="SMART" id="SM00904">
    <property type="entry name" value="Flavokinase"/>
    <property type="match status" value="1"/>
</dbReference>
<name>A0ABT2RRK8_9FIRM</name>
<dbReference type="PANTHER" id="PTHR22749">
    <property type="entry name" value="RIBOFLAVIN KINASE/FMN ADENYLYLTRANSFERASE"/>
    <property type="match status" value="1"/>
</dbReference>
<evidence type="ECO:0000256" key="6">
    <source>
        <dbReference type="ARBA" id="ARBA00022840"/>
    </source>
</evidence>
<accession>A0ABT2RRK8</accession>
<dbReference type="InterPro" id="IPR023465">
    <property type="entry name" value="Riboflavin_kinase_dom_sf"/>
</dbReference>
<dbReference type="Gene3D" id="1.10.10.10">
    <property type="entry name" value="Winged helix-like DNA-binding domain superfamily/Winged helix DNA-binding domain"/>
    <property type="match status" value="1"/>
</dbReference>
<sequence>MEKSNSPVPVFVTAGTIIHGRGIGKLIGMPTANLKIADKKALPPEGVYIATATLENKTYYGITHIGPQPTISNDKKISVETHLLNFNKDIYGLEMEIQLMKRLRTPQKFDNLTLLLEQIRLDCIAVQEFYGIRRISSRLYMNAQKHEVKIDNHALYLSPKEFDVLYLLYSSPDIIFTKEQIYESVWHEAANDHFHAVENTVFQVRKKTAAYEDGLNFIKTVVGYGYKFDPANKE</sequence>
<keyword evidence="6" id="KW-0067">ATP-binding</keyword>
<dbReference type="SUPFAM" id="SSF82114">
    <property type="entry name" value="Riboflavin kinase-like"/>
    <property type="match status" value="1"/>
</dbReference>
<dbReference type="SMART" id="SM00862">
    <property type="entry name" value="Trans_reg_C"/>
    <property type="match status" value="1"/>
</dbReference>
<dbReference type="Proteomes" id="UP001652431">
    <property type="component" value="Unassembled WGS sequence"/>
</dbReference>
<evidence type="ECO:0000256" key="7">
    <source>
        <dbReference type="ARBA" id="ARBA00023125"/>
    </source>
</evidence>
<protein>
    <recommendedName>
        <fullName evidence="1">riboflavin kinase</fullName>
        <ecNumber evidence="1">2.7.1.26</ecNumber>
    </recommendedName>
</protein>
<evidence type="ECO:0000256" key="1">
    <source>
        <dbReference type="ARBA" id="ARBA00012105"/>
    </source>
</evidence>
<evidence type="ECO:0000256" key="3">
    <source>
        <dbReference type="ARBA" id="ARBA00022643"/>
    </source>
</evidence>
<keyword evidence="2" id="KW-0285">Flavoprotein</keyword>
<dbReference type="PANTHER" id="PTHR22749:SF6">
    <property type="entry name" value="RIBOFLAVIN KINASE"/>
    <property type="match status" value="1"/>
</dbReference>
<comment type="caution">
    <text evidence="11">The sequence shown here is derived from an EMBL/GenBank/DDBJ whole genome shotgun (WGS) entry which is preliminary data.</text>
</comment>
<dbReference type="SUPFAM" id="SSF46894">
    <property type="entry name" value="C-terminal effector domain of the bipartite response regulators"/>
    <property type="match status" value="1"/>
</dbReference>
<dbReference type="InterPro" id="IPR001867">
    <property type="entry name" value="OmpR/PhoB-type_DNA-bd"/>
</dbReference>
<keyword evidence="7 9" id="KW-0238">DNA-binding</keyword>
<keyword evidence="3" id="KW-0288">FMN</keyword>
<evidence type="ECO:0000256" key="8">
    <source>
        <dbReference type="ARBA" id="ARBA00047880"/>
    </source>
</evidence>
<dbReference type="CDD" id="cd00383">
    <property type="entry name" value="trans_reg_C"/>
    <property type="match status" value="1"/>
</dbReference>
<evidence type="ECO:0000313" key="12">
    <source>
        <dbReference type="Proteomes" id="UP001652431"/>
    </source>
</evidence>
<gene>
    <name evidence="11" type="ORF">OCV99_14695</name>
</gene>
<feature type="domain" description="OmpR/PhoB-type" evidence="10">
    <location>
        <begin position="130"/>
        <end position="230"/>
    </location>
</feature>
<keyword evidence="5" id="KW-0547">Nucleotide-binding</keyword>
<dbReference type="InterPro" id="IPR023468">
    <property type="entry name" value="Riboflavin_kinase"/>
</dbReference>
<proteinExistence type="predicted"/>
<feature type="DNA-binding region" description="OmpR/PhoB-type" evidence="9">
    <location>
        <begin position="130"/>
        <end position="230"/>
    </location>
</feature>
<dbReference type="PROSITE" id="PS51755">
    <property type="entry name" value="OMPR_PHOB"/>
    <property type="match status" value="1"/>
</dbReference>
<reference evidence="11 12" key="1">
    <citation type="journal article" date="2021" name="ISME Commun">
        <title>Automated analysis of genomic sequences facilitates high-throughput and comprehensive description of bacteria.</title>
        <authorList>
            <person name="Hitch T.C.A."/>
        </authorList>
    </citation>
    <scope>NUCLEOTIDE SEQUENCE [LARGE SCALE GENOMIC DNA]</scope>
    <source>
        <strain evidence="11 12">Sanger_03</strain>
    </source>
</reference>
<dbReference type="EMBL" id="JAOQJU010000026">
    <property type="protein sequence ID" value="MCU6687754.1"/>
    <property type="molecule type" value="Genomic_DNA"/>
</dbReference>
<dbReference type="Gene3D" id="2.40.30.30">
    <property type="entry name" value="Riboflavin kinase-like"/>
    <property type="match status" value="1"/>
</dbReference>
<dbReference type="Pfam" id="PF01687">
    <property type="entry name" value="Flavokinase"/>
    <property type="match status" value="1"/>
</dbReference>
<evidence type="ECO:0000313" key="11">
    <source>
        <dbReference type="EMBL" id="MCU6687754.1"/>
    </source>
</evidence>
<evidence type="ECO:0000256" key="2">
    <source>
        <dbReference type="ARBA" id="ARBA00022630"/>
    </source>
</evidence>
<dbReference type="RefSeq" id="WP_158371561.1">
    <property type="nucleotide sequence ID" value="NZ_JAOQJU010000026.1"/>
</dbReference>
<evidence type="ECO:0000256" key="9">
    <source>
        <dbReference type="PROSITE-ProRule" id="PRU01091"/>
    </source>
</evidence>
<keyword evidence="4" id="KW-0808">Transferase</keyword>
<dbReference type="EC" id="2.7.1.26" evidence="1"/>
<comment type="catalytic activity">
    <reaction evidence="8">
        <text>riboflavin + ATP = FMN + ADP + H(+)</text>
        <dbReference type="Rhea" id="RHEA:14357"/>
        <dbReference type="ChEBI" id="CHEBI:15378"/>
        <dbReference type="ChEBI" id="CHEBI:30616"/>
        <dbReference type="ChEBI" id="CHEBI:57986"/>
        <dbReference type="ChEBI" id="CHEBI:58210"/>
        <dbReference type="ChEBI" id="CHEBI:456216"/>
        <dbReference type="EC" id="2.7.1.26"/>
    </reaction>
</comment>
<dbReference type="InterPro" id="IPR016032">
    <property type="entry name" value="Sig_transdc_resp-reg_C-effctor"/>
</dbReference>
<dbReference type="InterPro" id="IPR036388">
    <property type="entry name" value="WH-like_DNA-bd_sf"/>
</dbReference>
<dbReference type="Pfam" id="PF00486">
    <property type="entry name" value="Trans_reg_C"/>
    <property type="match status" value="1"/>
</dbReference>
<evidence type="ECO:0000256" key="4">
    <source>
        <dbReference type="ARBA" id="ARBA00022679"/>
    </source>
</evidence>
<evidence type="ECO:0000259" key="10">
    <source>
        <dbReference type="PROSITE" id="PS51755"/>
    </source>
</evidence>
<keyword evidence="12" id="KW-1185">Reference proteome</keyword>